<evidence type="ECO:0000313" key="2">
    <source>
        <dbReference type="EMBL" id="KAJ8870852.1"/>
    </source>
</evidence>
<comment type="caution">
    <text evidence="2">The sequence shown here is derived from an EMBL/GenBank/DDBJ whole genome shotgun (WGS) entry which is preliminary data.</text>
</comment>
<accession>A0ABQ9GG67</accession>
<protein>
    <submittedName>
        <fullName evidence="2">Uncharacterized protein</fullName>
    </submittedName>
</protein>
<proteinExistence type="predicted"/>
<organism evidence="2 3">
    <name type="scientific">Dryococelus australis</name>
    <dbReference type="NCBI Taxonomy" id="614101"/>
    <lineage>
        <taxon>Eukaryota</taxon>
        <taxon>Metazoa</taxon>
        <taxon>Ecdysozoa</taxon>
        <taxon>Arthropoda</taxon>
        <taxon>Hexapoda</taxon>
        <taxon>Insecta</taxon>
        <taxon>Pterygota</taxon>
        <taxon>Neoptera</taxon>
        <taxon>Polyneoptera</taxon>
        <taxon>Phasmatodea</taxon>
        <taxon>Verophasmatodea</taxon>
        <taxon>Anareolatae</taxon>
        <taxon>Phasmatidae</taxon>
        <taxon>Eurycanthinae</taxon>
        <taxon>Dryococelus</taxon>
    </lineage>
</organism>
<feature type="region of interest" description="Disordered" evidence="1">
    <location>
        <begin position="135"/>
        <end position="173"/>
    </location>
</feature>
<dbReference type="Proteomes" id="UP001159363">
    <property type="component" value="Chromosome 11"/>
</dbReference>
<feature type="region of interest" description="Disordered" evidence="1">
    <location>
        <begin position="1"/>
        <end position="37"/>
    </location>
</feature>
<dbReference type="EMBL" id="JARBHB010000012">
    <property type="protein sequence ID" value="KAJ8870852.1"/>
    <property type="molecule type" value="Genomic_DNA"/>
</dbReference>
<feature type="compositionally biased region" description="Polar residues" evidence="1">
    <location>
        <begin position="15"/>
        <end position="28"/>
    </location>
</feature>
<sequence length="371" mass="40066">MKGRGGGIPEKTRRPATSSGTITTSEDSGSILPGSNPVRLDGRRALGTDIVSVWLPHVVLRLAKDCIVTGRPAGAYDGLSFRNAMRWDNDNVNLRDLRHSGFLSLGKVRDNAVLGMVGDAANHRSAQAAAYDVNSQSCNEGAGETGDPRENPPTSGFVLHDSHLRKSRVNRPGIEPGSPWWEASSLTTQPPGQVAVCQGALGVASRRVPCRTLPRSRGGDATRPRPCWSSRATYDPETSRRHCSRSAPNPPPPGTCDTRRRLIAHEPVLYRAQSPDPANTALLYLDLAIFRKEKILVPTGDTATRIKCVIAAKRKALNWRVVSSSHCMYVALYVTVGLPAWPAVIWARFSKVSGVAVSPVKGERGHPSPQD</sequence>
<evidence type="ECO:0000313" key="3">
    <source>
        <dbReference type="Proteomes" id="UP001159363"/>
    </source>
</evidence>
<feature type="region of interest" description="Disordered" evidence="1">
    <location>
        <begin position="212"/>
        <end position="257"/>
    </location>
</feature>
<keyword evidence="3" id="KW-1185">Reference proteome</keyword>
<evidence type="ECO:0000256" key="1">
    <source>
        <dbReference type="SAM" id="MobiDB-lite"/>
    </source>
</evidence>
<reference evidence="2 3" key="1">
    <citation type="submission" date="2023-02" db="EMBL/GenBank/DDBJ databases">
        <title>LHISI_Scaffold_Assembly.</title>
        <authorList>
            <person name="Stuart O.P."/>
            <person name="Cleave R."/>
            <person name="Magrath M.J.L."/>
            <person name="Mikheyev A.S."/>
        </authorList>
    </citation>
    <scope>NUCLEOTIDE SEQUENCE [LARGE SCALE GENOMIC DNA]</scope>
    <source>
        <strain evidence="2">Daus_M_001</strain>
        <tissue evidence="2">Leg muscle</tissue>
    </source>
</reference>
<name>A0ABQ9GG67_9NEOP</name>
<gene>
    <name evidence="2" type="ORF">PR048_027153</name>
</gene>